<dbReference type="InterPro" id="IPR001242">
    <property type="entry name" value="Condensation_dom"/>
</dbReference>
<dbReference type="Pfam" id="PF00668">
    <property type="entry name" value="Condensation"/>
    <property type="match status" value="2"/>
</dbReference>
<accession>A0A1T4V5E5</accession>
<keyword evidence="3" id="KW-1185">Reference proteome</keyword>
<evidence type="ECO:0000313" key="2">
    <source>
        <dbReference type="EMBL" id="SKA60173.1"/>
    </source>
</evidence>
<name>A0A1T4V5E5_9GAMM</name>
<dbReference type="InterPro" id="IPR023213">
    <property type="entry name" value="CAT-like_dom_sf"/>
</dbReference>
<dbReference type="SUPFAM" id="SSF52777">
    <property type="entry name" value="CoA-dependent acyltransferases"/>
    <property type="match status" value="3"/>
</dbReference>
<dbReference type="GO" id="GO:0003824">
    <property type="term" value="F:catalytic activity"/>
    <property type="evidence" value="ECO:0007669"/>
    <property type="project" value="InterPro"/>
</dbReference>
<protein>
    <submittedName>
        <fullName evidence="2">Non-ribosomal peptide synthase domain TIGR01720</fullName>
    </submittedName>
</protein>
<evidence type="ECO:0000259" key="1">
    <source>
        <dbReference type="Pfam" id="PF00668"/>
    </source>
</evidence>
<dbReference type="PANTHER" id="PTHR45398:SF1">
    <property type="entry name" value="ENZYME, PUTATIVE (JCVI)-RELATED"/>
    <property type="match status" value="1"/>
</dbReference>
<dbReference type="InterPro" id="IPR010060">
    <property type="entry name" value="NRPS_synth"/>
</dbReference>
<sequence>MLSKTSSYRQWSEKVADYSQLVGNESKYWQASIGNNANWPEPSKQHYHTVSLAEGETDLLLHEANLGYGTEINDLLVSALSVALCEVFDQSEIGITMEGHGRELCFEGIDVSRTVGWFTVQYPLLLSTGDTLGETIVKTRETLNQVPNKGVGFGTFAAQNGQKIKDLLPPVVFNYFGQFDNAKDHDSGLWEITGEPCGETVAKDNQSHLILDINGAVLDGKLSFTVGSRLSEPKSEAFVNAFQDALCSVVKHCCEVEHKAGFMSANASIDIVTGDVPVVPVMHWLFRRGEEFSHHNGYHWLRVNSGDIPFSAVEKAYTALVTQHDIARSRVHNASGEWRHQLVGVSEFLSLSPAEYVDFRGGVNEGELVKYVQDKLASIDLSIAPMKLCYIELPNHEARVLFFYHHMIFDGYSRSILQNDFIYFLNEAVLGRKIVGIPKTDSVKMFSEQLKKFANTEAAESSDYWLNLPWNKYAPMPKDNPQGDNTIVSARMVETTLSEECSEILLGKLAFKLGVPENIIHLACFAKAYGEWTGNKAVVIDIAKTTRTLPYLNVDLSRTVGWMIDPVPIILDLENLSGNIIDAIHEVDAHINGMPHQGVSYGCLRYLSSDEELREKMSHFPHAEILFNYQASLTKQVTEDVQLPEVAALIEEAPENIRPEEGGSSGANIYESPTLQRGVCLYIEGVTTEDGCFKSRFQYSQNIHNEEAIQTFSDLYVNNLIVLTSQIAFKG</sequence>
<dbReference type="Proteomes" id="UP000190162">
    <property type="component" value="Unassembled WGS sequence"/>
</dbReference>
<dbReference type="OrthoDB" id="6426137at2"/>
<dbReference type="NCBIfam" id="TIGR01720">
    <property type="entry name" value="NRPS-para261"/>
    <property type="match status" value="1"/>
</dbReference>
<dbReference type="PANTHER" id="PTHR45398">
    <property type="match status" value="1"/>
</dbReference>
<feature type="domain" description="Condensation" evidence="1">
    <location>
        <begin position="305"/>
        <end position="722"/>
    </location>
</feature>
<dbReference type="AlphaFoldDB" id="A0A1T4V5E5"/>
<organism evidence="2 3">
    <name type="scientific">Enterovibrio nigricans DSM 22720</name>
    <dbReference type="NCBI Taxonomy" id="1121868"/>
    <lineage>
        <taxon>Bacteria</taxon>
        <taxon>Pseudomonadati</taxon>
        <taxon>Pseudomonadota</taxon>
        <taxon>Gammaproteobacteria</taxon>
        <taxon>Vibrionales</taxon>
        <taxon>Vibrionaceae</taxon>
        <taxon>Enterovibrio</taxon>
    </lineage>
</organism>
<dbReference type="Gene3D" id="3.30.559.10">
    <property type="entry name" value="Chloramphenicol acetyltransferase-like domain"/>
    <property type="match status" value="1"/>
</dbReference>
<proteinExistence type="predicted"/>
<evidence type="ECO:0000313" key="3">
    <source>
        <dbReference type="Proteomes" id="UP000190162"/>
    </source>
</evidence>
<gene>
    <name evidence="2" type="ORF">SAMN02745132_03256</name>
</gene>
<feature type="domain" description="Condensation" evidence="1">
    <location>
        <begin position="4"/>
        <end position="263"/>
    </location>
</feature>
<dbReference type="EMBL" id="FUXU01000048">
    <property type="protein sequence ID" value="SKA60173.1"/>
    <property type="molecule type" value="Genomic_DNA"/>
</dbReference>
<reference evidence="3" key="1">
    <citation type="submission" date="2017-02" db="EMBL/GenBank/DDBJ databases">
        <authorList>
            <person name="Varghese N."/>
            <person name="Submissions S."/>
        </authorList>
    </citation>
    <scope>NUCLEOTIDE SEQUENCE [LARGE SCALE GENOMIC DNA]</scope>
    <source>
        <strain evidence="3">DSM 22720</strain>
    </source>
</reference>
<dbReference type="Gene3D" id="3.30.559.30">
    <property type="entry name" value="Nonribosomal peptide synthetase, condensation domain"/>
    <property type="match status" value="2"/>
</dbReference>